<sequence>MECLAYEAVQLGKIDFLRNGVNIFEILHQETIQRKDNLLHIAANFGQVDFAREAIRLNPGLLSQENMKGDTPLHTASRTGCLGMVEQFISSSKALCYDIERIRENAPQDLLMVNQEGDTALHVAVRYGHLDVVELLVNADIELMLHMYNKANESPLYLAVERGFFAIAKHILNKCPTCSHRGTKGMTALHAAVVRTHQGHERGNDVPHLISLESLRRFVYNIVFKVLEYLGGSVSNQTDDIMAILLVEKEGMVKETDIFGWTPLHYAAQLGYLEATRKLLECDKSVAYLLDKEDSSALHIAAKKGYINIMEEITKQCPCVYNLVDKNGWTILHVAAQCGESKVVKYILEVRGWESLINEIDNEGNTALHLAAIYGHYNSVSILARDGVDKRATNKKYLKAIDIVQTNMDLGEIKKGMCIER</sequence>
<dbReference type="SMART" id="SM00248">
    <property type="entry name" value="ANK"/>
    <property type="match status" value="9"/>
</dbReference>
<proteinExistence type="predicted"/>
<evidence type="ECO:0008006" key="6">
    <source>
        <dbReference type="Google" id="ProtNLM"/>
    </source>
</evidence>
<feature type="repeat" description="ANK" evidence="3">
    <location>
        <begin position="116"/>
        <end position="143"/>
    </location>
</feature>
<feature type="repeat" description="ANK" evidence="3">
    <location>
        <begin position="363"/>
        <end position="395"/>
    </location>
</feature>
<dbReference type="Proteomes" id="UP001227230">
    <property type="component" value="Chromosome 14"/>
</dbReference>
<name>A0ABY9D961_VITVI</name>
<evidence type="ECO:0000313" key="5">
    <source>
        <dbReference type="Proteomes" id="UP001227230"/>
    </source>
</evidence>
<keyword evidence="2 3" id="KW-0040">ANK repeat</keyword>
<dbReference type="InterPro" id="IPR036770">
    <property type="entry name" value="Ankyrin_rpt-contain_sf"/>
</dbReference>
<dbReference type="Pfam" id="PF00023">
    <property type="entry name" value="Ank"/>
    <property type="match status" value="1"/>
</dbReference>
<protein>
    <recommendedName>
        <fullName evidence="6">Ankyrin repeat-containing protein</fullName>
    </recommendedName>
</protein>
<reference evidence="4 5" key="1">
    <citation type="journal article" date="2023" name="Hortic Res">
        <title>The complete reference genome for grapevine (Vitis vinifera L.) genetics and breeding.</title>
        <authorList>
            <person name="Shi X."/>
            <person name="Cao S."/>
            <person name="Wang X."/>
            <person name="Huang S."/>
            <person name="Wang Y."/>
            <person name="Liu Z."/>
            <person name="Liu W."/>
            <person name="Leng X."/>
            <person name="Peng Y."/>
            <person name="Wang N."/>
            <person name="Wang Y."/>
            <person name="Ma Z."/>
            <person name="Xu X."/>
            <person name="Zhang F."/>
            <person name="Xue H."/>
            <person name="Zhong H."/>
            <person name="Wang Y."/>
            <person name="Zhang K."/>
            <person name="Velt A."/>
            <person name="Avia K."/>
            <person name="Holtgrawe D."/>
            <person name="Grimplet J."/>
            <person name="Matus J.T."/>
            <person name="Ware D."/>
            <person name="Wu X."/>
            <person name="Wang H."/>
            <person name="Liu C."/>
            <person name="Fang Y."/>
            <person name="Rustenholz C."/>
            <person name="Cheng Z."/>
            <person name="Xiao H."/>
            <person name="Zhou Y."/>
        </authorList>
    </citation>
    <scope>NUCLEOTIDE SEQUENCE [LARGE SCALE GENOMIC DNA]</scope>
    <source>
        <strain evidence="5">cv. Pinot noir / PN40024</strain>
        <tissue evidence="4">Leaf</tissue>
    </source>
</reference>
<feature type="repeat" description="ANK" evidence="3">
    <location>
        <begin position="327"/>
        <end position="349"/>
    </location>
</feature>
<dbReference type="PROSITE" id="PS50088">
    <property type="entry name" value="ANK_REPEAT"/>
    <property type="match status" value="4"/>
</dbReference>
<dbReference type="PANTHER" id="PTHR24186">
    <property type="entry name" value="PROTEIN PHOSPHATASE 1 REGULATORY SUBUNIT"/>
    <property type="match status" value="1"/>
</dbReference>
<keyword evidence="1" id="KW-0677">Repeat</keyword>
<dbReference type="SUPFAM" id="SSF48403">
    <property type="entry name" value="Ankyrin repeat"/>
    <property type="match status" value="1"/>
</dbReference>
<evidence type="ECO:0000256" key="3">
    <source>
        <dbReference type="PROSITE-ProRule" id="PRU00023"/>
    </source>
</evidence>
<keyword evidence="5" id="KW-1185">Reference proteome</keyword>
<dbReference type="PROSITE" id="PS50297">
    <property type="entry name" value="ANK_REP_REGION"/>
    <property type="match status" value="4"/>
</dbReference>
<gene>
    <name evidence="4" type="ORF">VitviT2T_021343</name>
</gene>
<evidence type="ECO:0000313" key="4">
    <source>
        <dbReference type="EMBL" id="WKA03221.1"/>
    </source>
</evidence>
<feature type="repeat" description="ANK" evidence="3">
    <location>
        <begin position="259"/>
        <end position="281"/>
    </location>
</feature>
<organism evidence="4 5">
    <name type="scientific">Vitis vinifera</name>
    <name type="common">Grape</name>
    <dbReference type="NCBI Taxonomy" id="29760"/>
    <lineage>
        <taxon>Eukaryota</taxon>
        <taxon>Viridiplantae</taxon>
        <taxon>Streptophyta</taxon>
        <taxon>Embryophyta</taxon>
        <taxon>Tracheophyta</taxon>
        <taxon>Spermatophyta</taxon>
        <taxon>Magnoliopsida</taxon>
        <taxon>eudicotyledons</taxon>
        <taxon>Gunneridae</taxon>
        <taxon>Pentapetalae</taxon>
        <taxon>rosids</taxon>
        <taxon>Vitales</taxon>
        <taxon>Vitaceae</taxon>
        <taxon>Viteae</taxon>
        <taxon>Vitis</taxon>
    </lineage>
</organism>
<dbReference type="EMBL" id="CP126661">
    <property type="protein sequence ID" value="WKA03221.1"/>
    <property type="molecule type" value="Genomic_DNA"/>
</dbReference>
<evidence type="ECO:0000256" key="1">
    <source>
        <dbReference type="ARBA" id="ARBA00022737"/>
    </source>
</evidence>
<dbReference type="InterPro" id="IPR002110">
    <property type="entry name" value="Ankyrin_rpt"/>
</dbReference>
<accession>A0ABY9D961</accession>
<dbReference type="PANTHER" id="PTHR24186:SF50">
    <property type="entry name" value="ANKYRIN REPEAT-CONTAINING PROTEIN ITN1-LIKE ISOFORM X1"/>
    <property type="match status" value="1"/>
</dbReference>
<dbReference type="Gene3D" id="1.25.40.20">
    <property type="entry name" value="Ankyrin repeat-containing domain"/>
    <property type="match status" value="2"/>
</dbReference>
<dbReference type="Pfam" id="PF12796">
    <property type="entry name" value="Ank_2"/>
    <property type="match status" value="2"/>
</dbReference>
<evidence type="ECO:0000256" key="2">
    <source>
        <dbReference type="ARBA" id="ARBA00023043"/>
    </source>
</evidence>